<dbReference type="SUPFAM" id="SSF53335">
    <property type="entry name" value="S-adenosyl-L-methionine-dependent methyltransferases"/>
    <property type="match status" value="1"/>
</dbReference>
<reference evidence="2 3" key="1">
    <citation type="submission" date="2017-10" db="EMBL/GenBank/DDBJ databases">
        <title>Genome announcement of Methylocella silvestris TVC from permafrost.</title>
        <authorList>
            <person name="Wang J."/>
            <person name="Geng K."/>
            <person name="Ul-Haque F."/>
            <person name="Crombie A.T."/>
            <person name="Street L.E."/>
            <person name="Wookey P.A."/>
            <person name="Murrell J.C."/>
            <person name="Pratscher J."/>
        </authorList>
    </citation>
    <scope>NUCLEOTIDE SEQUENCE [LARGE SCALE GENOMIC DNA]</scope>
    <source>
        <strain evidence="2 3">TVC</strain>
    </source>
</reference>
<dbReference type="PANTHER" id="PTHR43861:SF1">
    <property type="entry name" value="TRANS-ACONITATE 2-METHYLTRANSFERASE"/>
    <property type="match status" value="1"/>
</dbReference>
<protein>
    <submittedName>
        <fullName evidence="2">SAM-dependent methyltransferase</fullName>
    </submittedName>
</protein>
<dbReference type="OrthoDB" id="9795085at2"/>
<keyword evidence="2" id="KW-0489">Methyltransferase</keyword>
<sequence length="285" mass="31762">MPTDLNIEWTEAIEANVRYFRNPLWLKSYFDHVHRDAGFRERWIAAAGVLDDRIVVDVGCGPGNVFATLGGRPRRLIGIDVASEALEHARQLGYDPLLADAQNMPLSSGIADLVIVNASLHHCNDMSAALKEAARLVAPGGLLVTDHDPQLSAWNFKGPGKWLWDLRLRLYHWAKIGFHASLEEQSVALASEIHHRPGDGVTRHFFESTLRPLGFDVEIFPHNHRLGANVLHGGWGKADFKYRLGQRLSSIEPDAPEAALSLMCRARRRLPGESPLDRQDVEAVI</sequence>
<dbReference type="InterPro" id="IPR013216">
    <property type="entry name" value="Methyltransf_11"/>
</dbReference>
<dbReference type="CDD" id="cd02440">
    <property type="entry name" value="AdoMet_MTases"/>
    <property type="match status" value="1"/>
</dbReference>
<name>A0A2J7TJ98_METSI</name>
<evidence type="ECO:0000313" key="2">
    <source>
        <dbReference type="EMBL" id="PNG26839.1"/>
    </source>
</evidence>
<organism evidence="2 3">
    <name type="scientific">Methylocella silvestris</name>
    <dbReference type="NCBI Taxonomy" id="199596"/>
    <lineage>
        <taxon>Bacteria</taxon>
        <taxon>Pseudomonadati</taxon>
        <taxon>Pseudomonadota</taxon>
        <taxon>Alphaproteobacteria</taxon>
        <taxon>Hyphomicrobiales</taxon>
        <taxon>Beijerinckiaceae</taxon>
        <taxon>Methylocella</taxon>
    </lineage>
</organism>
<dbReference type="PANTHER" id="PTHR43861">
    <property type="entry name" value="TRANS-ACONITATE 2-METHYLTRANSFERASE-RELATED"/>
    <property type="match status" value="1"/>
</dbReference>
<dbReference type="AlphaFoldDB" id="A0A2J7TJ98"/>
<comment type="caution">
    <text evidence="2">The sequence shown here is derived from an EMBL/GenBank/DDBJ whole genome shotgun (WGS) entry which is preliminary data.</text>
</comment>
<dbReference type="Gene3D" id="3.40.50.150">
    <property type="entry name" value="Vaccinia Virus protein VP39"/>
    <property type="match status" value="1"/>
</dbReference>
<proteinExistence type="predicted"/>
<feature type="domain" description="Methyltransferase type 11" evidence="1">
    <location>
        <begin position="56"/>
        <end position="144"/>
    </location>
</feature>
<dbReference type="Pfam" id="PF08241">
    <property type="entry name" value="Methyltransf_11"/>
    <property type="match status" value="1"/>
</dbReference>
<dbReference type="GO" id="GO:0032259">
    <property type="term" value="P:methylation"/>
    <property type="evidence" value="ECO:0007669"/>
    <property type="project" value="UniProtKB-KW"/>
</dbReference>
<dbReference type="GO" id="GO:0008757">
    <property type="term" value="F:S-adenosylmethionine-dependent methyltransferase activity"/>
    <property type="evidence" value="ECO:0007669"/>
    <property type="project" value="InterPro"/>
</dbReference>
<gene>
    <name evidence="2" type="ORF">CR492_05825</name>
</gene>
<dbReference type="EMBL" id="PDZR01000004">
    <property type="protein sequence ID" value="PNG26839.1"/>
    <property type="molecule type" value="Genomic_DNA"/>
</dbReference>
<evidence type="ECO:0000313" key="3">
    <source>
        <dbReference type="Proteomes" id="UP000236286"/>
    </source>
</evidence>
<evidence type="ECO:0000259" key="1">
    <source>
        <dbReference type="Pfam" id="PF08241"/>
    </source>
</evidence>
<keyword evidence="2" id="KW-0808">Transferase</keyword>
<accession>A0A2J7TJ98</accession>
<dbReference type="InterPro" id="IPR029063">
    <property type="entry name" value="SAM-dependent_MTases_sf"/>
</dbReference>
<dbReference type="Proteomes" id="UP000236286">
    <property type="component" value="Unassembled WGS sequence"/>
</dbReference>